<dbReference type="SUPFAM" id="SSF51735">
    <property type="entry name" value="NAD(P)-binding Rossmann-fold domains"/>
    <property type="match status" value="1"/>
</dbReference>
<dbReference type="Proteomes" id="UP000838672">
    <property type="component" value="Unassembled WGS sequence"/>
</dbReference>
<proteinExistence type="predicted"/>
<evidence type="ECO:0008006" key="3">
    <source>
        <dbReference type="Google" id="ProtNLM"/>
    </source>
</evidence>
<dbReference type="PANTHER" id="PTHR43544">
    <property type="entry name" value="SHORT-CHAIN DEHYDROGENASE/REDUCTASE"/>
    <property type="match status" value="1"/>
</dbReference>
<dbReference type="PRINTS" id="PR00081">
    <property type="entry name" value="GDHRDH"/>
</dbReference>
<dbReference type="RefSeq" id="WP_237468432.1">
    <property type="nucleotide sequence ID" value="NZ_CAKLDI010000002.1"/>
</dbReference>
<dbReference type="InterPro" id="IPR036291">
    <property type="entry name" value="NAD(P)-bd_dom_sf"/>
</dbReference>
<dbReference type="PANTHER" id="PTHR43544:SF12">
    <property type="entry name" value="NAD(P)-BINDING ROSSMANN-FOLD SUPERFAMILY PROTEIN"/>
    <property type="match status" value="1"/>
</dbReference>
<keyword evidence="2" id="KW-1185">Reference proteome</keyword>
<gene>
    <name evidence="1" type="ORF">VST7929_03090</name>
</gene>
<evidence type="ECO:0000313" key="1">
    <source>
        <dbReference type="EMBL" id="CAH0535519.1"/>
    </source>
</evidence>
<evidence type="ECO:0000313" key="2">
    <source>
        <dbReference type="Proteomes" id="UP000838672"/>
    </source>
</evidence>
<dbReference type="InterPro" id="IPR002347">
    <property type="entry name" value="SDR_fam"/>
</dbReference>
<dbReference type="InterPro" id="IPR051468">
    <property type="entry name" value="Fungal_SecMetab_SDRs"/>
</dbReference>
<comment type="caution">
    <text evidence="1">The sequence shown here is derived from an EMBL/GenBank/DDBJ whole genome shotgun (WGS) entry which is preliminary data.</text>
</comment>
<organism evidence="1 2">
    <name type="scientific">Vibrio stylophorae</name>
    <dbReference type="NCBI Taxonomy" id="659351"/>
    <lineage>
        <taxon>Bacteria</taxon>
        <taxon>Pseudomonadati</taxon>
        <taxon>Pseudomonadota</taxon>
        <taxon>Gammaproteobacteria</taxon>
        <taxon>Vibrionales</taxon>
        <taxon>Vibrionaceae</taxon>
        <taxon>Vibrio</taxon>
    </lineage>
</organism>
<dbReference type="Pfam" id="PF00106">
    <property type="entry name" value="adh_short"/>
    <property type="match status" value="1"/>
</dbReference>
<dbReference type="Gene3D" id="3.40.50.720">
    <property type="entry name" value="NAD(P)-binding Rossmann-like Domain"/>
    <property type="match status" value="1"/>
</dbReference>
<protein>
    <recommendedName>
        <fullName evidence="3">SDR family oxidoreductase</fullName>
    </recommendedName>
</protein>
<name>A0ABM8ZXN7_9VIBR</name>
<dbReference type="EMBL" id="CAKLDI010000002">
    <property type="protein sequence ID" value="CAH0535519.1"/>
    <property type="molecule type" value="Genomic_DNA"/>
</dbReference>
<reference evidence="1" key="1">
    <citation type="submission" date="2021-11" db="EMBL/GenBank/DDBJ databases">
        <authorList>
            <person name="Rodrigo-Torres L."/>
            <person name="Arahal R. D."/>
            <person name="Lucena T."/>
        </authorList>
    </citation>
    <scope>NUCLEOTIDE SEQUENCE</scope>
    <source>
        <strain evidence="1">CECT 7929</strain>
    </source>
</reference>
<sequence length="235" mass="26181">MQLLITAGTSAIGQALIAYYLANYDDYFISATYHRSRPKLSHPRLQWHPTDLSHEADVQQLASQFALLDGIINCAGFLHDEQQSPEKSLSQFQPEFFEQNIAANTLPTLLLAKHFASSLSHPSPSFFVSLSARIGSLADNKIGGWISYRMSKAALNMAIKTIAIEWQRILPCCCVLAIHPGTTKSRLTRPFERNVPAHQLHSPQQTAEAIVQVIYQKKAADSGQFVDYQGCVIPW</sequence>
<accession>A0ABM8ZXN7</accession>